<accession>A0A812D8J2</accession>
<sequence length="207" mass="24324">MFHTDQDDADQKVVHFFRKVTSVVHCFLILAFHIICPFCFFFFPCYSFLRTPLSLSLSLLSFILSSFIFCFLLLFFISISFPHSPIFDFSFLSKPLSLSLFLLSSSLFSQFFFFLFLQIYLSFPLSSFLLTRSLFLSFWLSSFSKSHFISLYHSLLSPLSLFFYVFLQIIFFTSHPFSVPFFSHLLLSLDFTNIYIYMLDTPVVSDL</sequence>
<feature type="transmembrane region" description="Helical" evidence="1">
    <location>
        <begin position="20"/>
        <end position="43"/>
    </location>
</feature>
<keyword evidence="3" id="KW-1185">Reference proteome</keyword>
<evidence type="ECO:0000313" key="3">
    <source>
        <dbReference type="Proteomes" id="UP000597762"/>
    </source>
</evidence>
<dbReference type="EMBL" id="CAHIKZ030003108">
    <property type="protein sequence ID" value="CAE1296266.1"/>
    <property type="molecule type" value="Genomic_DNA"/>
</dbReference>
<name>A0A812D8J2_ACAPH</name>
<keyword evidence="1" id="KW-1133">Transmembrane helix</keyword>
<comment type="caution">
    <text evidence="2">The sequence shown here is derived from an EMBL/GenBank/DDBJ whole genome shotgun (WGS) entry which is preliminary data.</text>
</comment>
<protein>
    <submittedName>
        <fullName evidence="2">Uncharacterized protein</fullName>
    </submittedName>
</protein>
<organism evidence="2 3">
    <name type="scientific">Acanthosepion pharaonis</name>
    <name type="common">Pharaoh cuttlefish</name>
    <name type="synonym">Sepia pharaonis</name>
    <dbReference type="NCBI Taxonomy" id="158019"/>
    <lineage>
        <taxon>Eukaryota</taxon>
        <taxon>Metazoa</taxon>
        <taxon>Spiralia</taxon>
        <taxon>Lophotrochozoa</taxon>
        <taxon>Mollusca</taxon>
        <taxon>Cephalopoda</taxon>
        <taxon>Coleoidea</taxon>
        <taxon>Decapodiformes</taxon>
        <taxon>Sepiida</taxon>
        <taxon>Sepiina</taxon>
        <taxon>Sepiidae</taxon>
        <taxon>Acanthosepion</taxon>
    </lineage>
</organism>
<keyword evidence="1" id="KW-0812">Transmembrane</keyword>
<reference evidence="2" key="1">
    <citation type="submission" date="2021-01" db="EMBL/GenBank/DDBJ databases">
        <authorList>
            <person name="Li R."/>
            <person name="Bekaert M."/>
        </authorList>
    </citation>
    <scope>NUCLEOTIDE SEQUENCE</scope>
    <source>
        <strain evidence="2">Farmed</strain>
    </source>
</reference>
<gene>
    <name evidence="2" type="ORF">SPHA_51373</name>
</gene>
<evidence type="ECO:0000313" key="2">
    <source>
        <dbReference type="EMBL" id="CAE1296266.1"/>
    </source>
</evidence>
<feature type="transmembrane region" description="Helical" evidence="1">
    <location>
        <begin position="55"/>
        <end position="77"/>
    </location>
</feature>
<keyword evidence="1" id="KW-0472">Membrane</keyword>
<dbReference type="Proteomes" id="UP000597762">
    <property type="component" value="Unassembled WGS sequence"/>
</dbReference>
<feature type="transmembrane region" description="Helical" evidence="1">
    <location>
        <begin position="98"/>
        <end position="119"/>
    </location>
</feature>
<proteinExistence type="predicted"/>
<evidence type="ECO:0000256" key="1">
    <source>
        <dbReference type="SAM" id="Phobius"/>
    </source>
</evidence>
<dbReference type="AlphaFoldDB" id="A0A812D8J2"/>
<feature type="transmembrane region" description="Helical" evidence="1">
    <location>
        <begin position="155"/>
        <end position="175"/>
    </location>
</feature>